<keyword evidence="2" id="KW-0238">DNA-binding</keyword>
<dbReference type="GO" id="GO:0015074">
    <property type="term" value="P:DNA integration"/>
    <property type="evidence" value="ECO:0007669"/>
    <property type="project" value="UniProtKB-KW"/>
</dbReference>
<dbReference type="CDD" id="cd00796">
    <property type="entry name" value="INT_Rci_Hp1_C"/>
    <property type="match status" value="1"/>
</dbReference>
<dbReference type="PROSITE" id="PS51898">
    <property type="entry name" value="TYR_RECOMBINASE"/>
    <property type="match status" value="1"/>
</dbReference>
<dbReference type="AlphaFoldDB" id="A0A062IGG1"/>
<dbReference type="GO" id="GO:0003677">
    <property type="term" value="F:DNA binding"/>
    <property type="evidence" value="ECO:0007669"/>
    <property type="project" value="UniProtKB-KW"/>
</dbReference>
<dbReference type="Gene3D" id="1.10.443.10">
    <property type="entry name" value="Intergrase catalytic core"/>
    <property type="match status" value="1"/>
</dbReference>
<dbReference type="Gene3D" id="1.10.150.130">
    <property type="match status" value="1"/>
</dbReference>
<keyword evidence="3" id="KW-0233">DNA recombination</keyword>
<dbReference type="InterPro" id="IPR002104">
    <property type="entry name" value="Integrase_catalytic"/>
</dbReference>
<proteinExistence type="predicted"/>
<feature type="domain" description="Tyr recombinase" evidence="4">
    <location>
        <begin position="168"/>
        <end position="347"/>
    </location>
</feature>
<gene>
    <name evidence="5" type="ORF">J596_2723</name>
</gene>
<dbReference type="EMBL" id="JMOD01000053">
    <property type="protein sequence ID" value="KCY17617.1"/>
    <property type="molecule type" value="Genomic_DNA"/>
</dbReference>
<dbReference type="PATRIC" id="fig|1310697.3.peg.2614"/>
<name>A0A062IGG1_ACIBA</name>
<keyword evidence="1" id="KW-0229">DNA integration</keyword>
<dbReference type="InterPro" id="IPR013762">
    <property type="entry name" value="Integrase-like_cat_sf"/>
</dbReference>
<dbReference type="InterPro" id="IPR010998">
    <property type="entry name" value="Integrase_recombinase_N"/>
</dbReference>
<dbReference type="InterPro" id="IPR050090">
    <property type="entry name" value="Tyrosine_recombinase_XerCD"/>
</dbReference>
<evidence type="ECO:0000256" key="3">
    <source>
        <dbReference type="ARBA" id="ARBA00023172"/>
    </source>
</evidence>
<evidence type="ECO:0000256" key="1">
    <source>
        <dbReference type="ARBA" id="ARBA00022908"/>
    </source>
</evidence>
<dbReference type="Pfam" id="PF00589">
    <property type="entry name" value="Phage_integrase"/>
    <property type="match status" value="1"/>
</dbReference>
<dbReference type="InterPro" id="IPR011010">
    <property type="entry name" value="DNA_brk_join_enz"/>
</dbReference>
<evidence type="ECO:0000313" key="5">
    <source>
        <dbReference type="EMBL" id="KCY17617.1"/>
    </source>
</evidence>
<dbReference type="PANTHER" id="PTHR30349">
    <property type="entry name" value="PHAGE INTEGRASE-RELATED"/>
    <property type="match status" value="1"/>
</dbReference>
<protein>
    <submittedName>
        <fullName evidence="5">Phage integrase family protein</fullName>
    </submittedName>
</protein>
<dbReference type="PANTHER" id="PTHR30349:SF94">
    <property type="entry name" value="INTEGRASE_RECOMBINASE HI_1414-RELATED"/>
    <property type="match status" value="1"/>
</dbReference>
<accession>A0A062IGG1</accession>
<reference evidence="5 6" key="1">
    <citation type="submission" date="2014-04" db="EMBL/GenBank/DDBJ databases">
        <title>Comparative genomics and transcriptomics to identify genetic mechanisms underlying the emergence of carbapenem resistant Acinetobacter baumannii (CRAb).</title>
        <authorList>
            <person name="Harris A.D."/>
            <person name="Johnson K.J."/>
            <person name="George J."/>
            <person name="Nadendla S."/>
            <person name="Daugherty S.C."/>
            <person name="Parankush S."/>
            <person name="Sadzewicz L."/>
            <person name="Tallon L."/>
            <person name="Sengamalay N."/>
            <person name="Hazen T.H."/>
            <person name="Rasko D.A."/>
        </authorList>
    </citation>
    <scope>NUCLEOTIDE SEQUENCE [LARGE SCALE GENOMIC DNA]</scope>
    <source>
        <strain evidence="5 6">21072</strain>
    </source>
</reference>
<dbReference type="Proteomes" id="UP000027327">
    <property type="component" value="Unassembled WGS sequence"/>
</dbReference>
<sequence length="360" mass="41736">MYRSIYQTKNGKWRVEIGFDKNTRPTKICETEAAAKRWAKEKERDLILNDATQKALKNKIVITMREALGRYSEEVSRFKATGKKEMQRIRYYQDNLPNTDWPLSAYKGEFLKQWESAVTQRTIKPLKASTILRDYSTLSAFFNWCRKDKGWIEINPVENIRKPKKPAHRERRTEVEELQAILTALKYKPGTVPVTKMQEVGLIWLIAMATGMRSGEIVNRLPEHVFLSKRYVQLDKTKNGMARKVPLDDFALQLWTLALKINRKGSPKVFTVSDSSRDALFRKARKKAGLENADLTFHDSRHEAASLMAKRIKNALTLCKIFGWKDPKQALTYYNPTNDEILEELNKSTGLTRVIKYKDG</sequence>
<comment type="caution">
    <text evidence="5">The sequence shown here is derived from an EMBL/GenBank/DDBJ whole genome shotgun (WGS) entry which is preliminary data.</text>
</comment>
<dbReference type="SUPFAM" id="SSF56349">
    <property type="entry name" value="DNA breaking-rejoining enzymes"/>
    <property type="match status" value="1"/>
</dbReference>
<evidence type="ECO:0000256" key="2">
    <source>
        <dbReference type="ARBA" id="ARBA00023125"/>
    </source>
</evidence>
<dbReference type="GO" id="GO:0006310">
    <property type="term" value="P:DNA recombination"/>
    <property type="evidence" value="ECO:0007669"/>
    <property type="project" value="UniProtKB-KW"/>
</dbReference>
<dbReference type="RefSeq" id="WP_032037021.1">
    <property type="nucleotide sequence ID" value="NZ_JMOD01000053.1"/>
</dbReference>
<evidence type="ECO:0000313" key="6">
    <source>
        <dbReference type="Proteomes" id="UP000027327"/>
    </source>
</evidence>
<evidence type="ECO:0000259" key="4">
    <source>
        <dbReference type="PROSITE" id="PS51898"/>
    </source>
</evidence>
<organism evidence="5 6">
    <name type="scientific">Acinetobacter baumannii 21072</name>
    <dbReference type="NCBI Taxonomy" id="1310697"/>
    <lineage>
        <taxon>Bacteria</taxon>
        <taxon>Pseudomonadati</taxon>
        <taxon>Pseudomonadota</taxon>
        <taxon>Gammaproteobacteria</taxon>
        <taxon>Moraxellales</taxon>
        <taxon>Moraxellaceae</taxon>
        <taxon>Acinetobacter</taxon>
        <taxon>Acinetobacter calcoaceticus/baumannii complex</taxon>
    </lineage>
</organism>